<sequence>MYTRSLPASSLRMPTLAFRAGANTMYRESRGKLRLSGVRERRLRARASFKQKEGGARACSPQTREEAGERLSLAVRSAAAGLLLAASVLVPVTSPADTLAAESRETGGITYGAKVVGLGPSVIEGLEDNLKERVVDVISESNTEHDKADYSREDLGGAVFQEASLKEANLSETDLRAAVFTRAVLYKADLSNSDLSNALFDYCVLRGASLANSVLEYTNLIRSDLGETDITGADFSEALIDKYWIKQLCETASGTNPSTGVDTRDSLNCDLYEGTYYKGSGNYDMIIKPK</sequence>
<evidence type="ECO:0000313" key="1">
    <source>
        <dbReference type="EMBL" id="KAK3250168.1"/>
    </source>
</evidence>
<organism evidence="1 2">
    <name type="scientific">Cymbomonas tetramitiformis</name>
    <dbReference type="NCBI Taxonomy" id="36881"/>
    <lineage>
        <taxon>Eukaryota</taxon>
        <taxon>Viridiplantae</taxon>
        <taxon>Chlorophyta</taxon>
        <taxon>Pyramimonadophyceae</taxon>
        <taxon>Pyramimonadales</taxon>
        <taxon>Pyramimonadaceae</taxon>
        <taxon>Cymbomonas</taxon>
    </lineage>
</organism>
<dbReference type="SUPFAM" id="SSF141571">
    <property type="entry name" value="Pentapeptide repeat-like"/>
    <property type="match status" value="1"/>
</dbReference>
<dbReference type="InterPro" id="IPR053285">
    <property type="entry name" value="Thylakoid_lumenal_pentapeptide"/>
</dbReference>
<evidence type="ECO:0000313" key="2">
    <source>
        <dbReference type="Proteomes" id="UP001190700"/>
    </source>
</evidence>
<dbReference type="InterPro" id="IPR001646">
    <property type="entry name" value="5peptide_repeat"/>
</dbReference>
<dbReference type="PANTHER" id="PTHR47121:SF2">
    <property type="entry name" value="THYLAKOID LUMENAL PROTEIN TL20.3, CHLOROPLASTIC"/>
    <property type="match status" value="1"/>
</dbReference>
<gene>
    <name evidence="1" type="ORF">CYMTET_40445</name>
</gene>
<dbReference type="EMBL" id="LGRX02026869">
    <property type="protein sequence ID" value="KAK3250168.1"/>
    <property type="molecule type" value="Genomic_DNA"/>
</dbReference>
<comment type="caution">
    <text evidence="1">The sequence shown here is derived from an EMBL/GenBank/DDBJ whole genome shotgun (WGS) entry which is preliminary data.</text>
</comment>
<protein>
    <submittedName>
        <fullName evidence="1">Uncharacterized protein</fullName>
    </submittedName>
</protein>
<keyword evidence="2" id="KW-1185">Reference proteome</keyword>
<name>A0AAE0C822_9CHLO</name>
<dbReference type="Pfam" id="PF00805">
    <property type="entry name" value="Pentapeptide"/>
    <property type="match status" value="2"/>
</dbReference>
<dbReference type="Gene3D" id="2.160.20.80">
    <property type="entry name" value="E3 ubiquitin-protein ligase SopA"/>
    <property type="match status" value="1"/>
</dbReference>
<accession>A0AAE0C822</accession>
<dbReference type="Proteomes" id="UP001190700">
    <property type="component" value="Unassembled WGS sequence"/>
</dbReference>
<dbReference type="AlphaFoldDB" id="A0AAE0C822"/>
<dbReference type="PANTHER" id="PTHR47121">
    <property type="entry name" value="THYLAKOID LUMENAL PROTEIN TL20.3, CHLOROPLASTIC"/>
    <property type="match status" value="1"/>
</dbReference>
<proteinExistence type="predicted"/>
<reference evidence="1 2" key="1">
    <citation type="journal article" date="2015" name="Genome Biol. Evol.">
        <title>Comparative Genomics of a Bacterivorous Green Alga Reveals Evolutionary Causalities and Consequences of Phago-Mixotrophic Mode of Nutrition.</title>
        <authorList>
            <person name="Burns J.A."/>
            <person name="Paasch A."/>
            <person name="Narechania A."/>
            <person name="Kim E."/>
        </authorList>
    </citation>
    <scope>NUCLEOTIDE SEQUENCE [LARGE SCALE GENOMIC DNA]</scope>
    <source>
        <strain evidence="1 2">PLY_AMNH</strain>
    </source>
</reference>